<evidence type="ECO:0000313" key="1">
    <source>
        <dbReference type="EMBL" id="MBW76125.1"/>
    </source>
</evidence>
<reference evidence="1" key="1">
    <citation type="submission" date="2018-01" db="EMBL/GenBank/DDBJ databases">
        <title>An insight into the sialome of Amazonian anophelines.</title>
        <authorList>
            <person name="Ribeiro J.M."/>
            <person name="Scarpassa V."/>
            <person name="Calvo E."/>
        </authorList>
    </citation>
    <scope>NUCLEOTIDE SEQUENCE</scope>
</reference>
<protein>
    <submittedName>
        <fullName evidence="1">Putative secreted protein</fullName>
    </submittedName>
</protein>
<sequence>MIVKTHLLLTSPAGALVANSSFLHFVASDLMNSMATRDNRMQFWKCVLVHILKACGLQQRAYTVCSAFNTNTIIPFVTYAIPSIRCS</sequence>
<name>A0A2M4DF28_ANODA</name>
<organism evidence="1">
    <name type="scientific">Anopheles darlingi</name>
    <name type="common">Mosquito</name>
    <dbReference type="NCBI Taxonomy" id="43151"/>
    <lineage>
        <taxon>Eukaryota</taxon>
        <taxon>Metazoa</taxon>
        <taxon>Ecdysozoa</taxon>
        <taxon>Arthropoda</taxon>
        <taxon>Hexapoda</taxon>
        <taxon>Insecta</taxon>
        <taxon>Pterygota</taxon>
        <taxon>Neoptera</taxon>
        <taxon>Endopterygota</taxon>
        <taxon>Diptera</taxon>
        <taxon>Nematocera</taxon>
        <taxon>Culicoidea</taxon>
        <taxon>Culicidae</taxon>
        <taxon>Anophelinae</taxon>
        <taxon>Anopheles</taxon>
    </lineage>
</organism>
<accession>A0A2M4DF28</accession>
<proteinExistence type="predicted"/>
<dbReference type="EMBL" id="GGFL01011947">
    <property type="protein sequence ID" value="MBW76125.1"/>
    <property type="molecule type" value="Transcribed_RNA"/>
</dbReference>
<dbReference type="AlphaFoldDB" id="A0A2M4DF28"/>